<keyword evidence="8" id="KW-1185">Reference proteome</keyword>
<dbReference type="Proteomes" id="UP000027265">
    <property type="component" value="Unassembled WGS sequence"/>
</dbReference>
<protein>
    <recommendedName>
        <fullName evidence="9">Major facilitator superfamily (MFS) profile domain-containing protein</fullName>
    </recommendedName>
</protein>
<gene>
    <name evidence="7" type="ORF">JAAARDRAFT_57821</name>
</gene>
<feature type="region of interest" description="Disordered" evidence="5">
    <location>
        <begin position="255"/>
        <end position="302"/>
    </location>
</feature>
<dbReference type="GO" id="GO:0022857">
    <property type="term" value="F:transmembrane transporter activity"/>
    <property type="evidence" value="ECO:0007669"/>
    <property type="project" value="InterPro"/>
</dbReference>
<dbReference type="FunCoup" id="A0A067PTI1">
    <property type="interactions" value="58"/>
</dbReference>
<evidence type="ECO:0008006" key="9">
    <source>
        <dbReference type="Google" id="ProtNLM"/>
    </source>
</evidence>
<dbReference type="PANTHER" id="PTHR23510:SF64">
    <property type="entry name" value="INNER MEMBRANE TRANSPORT PROTEIN YAJR"/>
    <property type="match status" value="1"/>
</dbReference>
<feature type="transmembrane region" description="Helical" evidence="6">
    <location>
        <begin position="153"/>
        <end position="172"/>
    </location>
</feature>
<dbReference type="STRING" id="933084.A0A067PTI1"/>
<feature type="transmembrane region" description="Helical" evidence="6">
    <location>
        <begin position="65"/>
        <end position="85"/>
    </location>
</feature>
<evidence type="ECO:0000256" key="1">
    <source>
        <dbReference type="ARBA" id="ARBA00004141"/>
    </source>
</evidence>
<dbReference type="SUPFAM" id="SSF103473">
    <property type="entry name" value="MFS general substrate transporter"/>
    <property type="match status" value="1"/>
</dbReference>
<evidence type="ECO:0000256" key="2">
    <source>
        <dbReference type="ARBA" id="ARBA00022692"/>
    </source>
</evidence>
<dbReference type="InParanoid" id="A0A067PTI1"/>
<organism evidence="7 8">
    <name type="scientific">Jaapia argillacea MUCL 33604</name>
    <dbReference type="NCBI Taxonomy" id="933084"/>
    <lineage>
        <taxon>Eukaryota</taxon>
        <taxon>Fungi</taxon>
        <taxon>Dikarya</taxon>
        <taxon>Basidiomycota</taxon>
        <taxon>Agaricomycotina</taxon>
        <taxon>Agaricomycetes</taxon>
        <taxon>Agaricomycetidae</taxon>
        <taxon>Jaapiales</taxon>
        <taxon>Jaapiaceae</taxon>
        <taxon>Jaapia</taxon>
    </lineage>
</organism>
<dbReference type="InterPro" id="IPR011701">
    <property type="entry name" value="MFS"/>
</dbReference>
<dbReference type="OrthoDB" id="2015447at2759"/>
<dbReference type="GO" id="GO:0016020">
    <property type="term" value="C:membrane"/>
    <property type="evidence" value="ECO:0007669"/>
    <property type="project" value="UniProtKB-SubCell"/>
</dbReference>
<evidence type="ECO:0000256" key="5">
    <source>
        <dbReference type="SAM" id="MobiDB-lite"/>
    </source>
</evidence>
<name>A0A067PTI1_9AGAM</name>
<feature type="transmembrane region" description="Helical" evidence="6">
    <location>
        <begin position="312"/>
        <end position="332"/>
    </location>
</feature>
<keyword evidence="2 6" id="KW-0812">Transmembrane</keyword>
<evidence type="ECO:0000256" key="6">
    <source>
        <dbReference type="SAM" id="Phobius"/>
    </source>
</evidence>
<feature type="transmembrane region" description="Helical" evidence="6">
    <location>
        <begin position="228"/>
        <end position="248"/>
    </location>
</feature>
<evidence type="ECO:0000256" key="4">
    <source>
        <dbReference type="ARBA" id="ARBA00023136"/>
    </source>
</evidence>
<feature type="transmembrane region" description="Helical" evidence="6">
    <location>
        <begin position="97"/>
        <end position="118"/>
    </location>
</feature>
<reference evidence="8" key="1">
    <citation type="journal article" date="2014" name="Proc. Natl. Acad. Sci. U.S.A.">
        <title>Extensive sampling of basidiomycete genomes demonstrates inadequacy of the white-rot/brown-rot paradigm for wood decay fungi.</title>
        <authorList>
            <person name="Riley R."/>
            <person name="Salamov A.A."/>
            <person name="Brown D.W."/>
            <person name="Nagy L.G."/>
            <person name="Floudas D."/>
            <person name="Held B.W."/>
            <person name="Levasseur A."/>
            <person name="Lombard V."/>
            <person name="Morin E."/>
            <person name="Otillar R."/>
            <person name="Lindquist E.A."/>
            <person name="Sun H."/>
            <person name="LaButti K.M."/>
            <person name="Schmutz J."/>
            <person name="Jabbour D."/>
            <person name="Luo H."/>
            <person name="Baker S.E."/>
            <person name="Pisabarro A.G."/>
            <person name="Walton J.D."/>
            <person name="Blanchette R.A."/>
            <person name="Henrissat B."/>
            <person name="Martin F."/>
            <person name="Cullen D."/>
            <person name="Hibbett D.S."/>
            <person name="Grigoriev I.V."/>
        </authorList>
    </citation>
    <scope>NUCLEOTIDE SEQUENCE [LARGE SCALE GENOMIC DNA]</scope>
    <source>
        <strain evidence="8">MUCL 33604</strain>
    </source>
</reference>
<feature type="transmembrane region" description="Helical" evidence="6">
    <location>
        <begin position="444"/>
        <end position="465"/>
    </location>
</feature>
<feature type="transmembrane region" description="Helical" evidence="6">
    <location>
        <begin position="130"/>
        <end position="147"/>
    </location>
</feature>
<dbReference type="PANTHER" id="PTHR23510">
    <property type="entry name" value="INNER MEMBRANE TRANSPORT PROTEIN YAJR"/>
    <property type="match status" value="1"/>
</dbReference>
<feature type="transmembrane region" description="Helical" evidence="6">
    <location>
        <begin position="380"/>
        <end position="399"/>
    </location>
</feature>
<feature type="transmembrane region" description="Helical" evidence="6">
    <location>
        <begin position="411"/>
        <end position="432"/>
    </location>
</feature>
<dbReference type="HOGENOM" id="CLU_042172_0_0_1"/>
<feature type="transmembrane region" description="Helical" evidence="6">
    <location>
        <begin position="352"/>
        <end position="373"/>
    </location>
</feature>
<proteinExistence type="predicted"/>
<dbReference type="Gene3D" id="1.20.1250.20">
    <property type="entry name" value="MFS general substrate transporter like domains"/>
    <property type="match status" value="1"/>
</dbReference>
<dbReference type="InterPro" id="IPR051068">
    <property type="entry name" value="MFS_Domain-Containing_Protein"/>
</dbReference>
<keyword evidence="4 6" id="KW-0472">Membrane</keyword>
<feature type="compositionally biased region" description="Polar residues" evidence="5">
    <location>
        <begin position="278"/>
        <end position="292"/>
    </location>
</feature>
<feature type="transmembrane region" description="Helical" evidence="6">
    <location>
        <begin position="471"/>
        <end position="493"/>
    </location>
</feature>
<accession>A0A067PTI1</accession>
<dbReference type="EMBL" id="KL197718">
    <property type="protein sequence ID" value="KDQ58029.1"/>
    <property type="molecule type" value="Genomic_DNA"/>
</dbReference>
<dbReference type="AlphaFoldDB" id="A0A067PTI1"/>
<evidence type="ECO:0000313" key="7">
    <source>
        <dbReference type="EMBL" id="KDQ58029.1"/>
    </source>
</evidence>
<dbReference type="Pfam" id="PF07690">
    <property type="entry name" value="MFS_1"/>
    <property type="match status" value="1"/>
</dbReference>
<evidence type="ECO:0000256" key="3">
    <source>
        <dbReference type="ARBA" id="ARBA00022989"/>
    </source>
</evidence>
<sequence length="501" mass="54430">MSSAAPQILSTVVNVPTWRTGRRSLFGDRSRSSSLGAPAPASFGDTDALQLEEDPEFKLPRRTSLAIVILTNALLQISFFIIVSSSSAYAESLGGTATFSGLVIGIPTVFSGLSLIPLMKVDQGVYKRPLHFACTFAVIGNILYGLAYVTRFLYLILISRIVLGLSLTFFMYSKRYCSDPRIVGIRRRTTLAGWLVVGQGIGFSVGPFIGGLLYKIGFANEVFNGYTSPGWIMAVLWIVFWVAAAFFYEDVPKAPVSSNSSTSAVELESSTPTPTPSYNSPNRPCPPTTLNSDRTENRDELDENNHLTPQRWGVIVCMCWYAMTCFFILGGWEANIPVYTARAFHSTPFAAGNLIALGGVSTFPFLFLNLWFARRVQDRVILALGSGIGLIGLLIMLGTVKAGRTNFGTVFVSWFLVALGFNLASTVTLSLLSKQLPGEWNTRISLVIQYSNYTGRVLGAVWGGAGVSVGMLNYLGLQIAIVGIGGVMFLTLWRDLKAKTG</sequence>
<feature type="transmembrane region" description="Helical" evidence="6">
    <location>
        <begin position="193"/>
        <end position="216"/>
    </location>
</feature>
<keyword evidence="3 6" id="KW-1133">Transmembrane helix</keyword>
<evidence type="ECO:0000313" key="8">
    <source>
        <dbReference type="Proteomes" id="UP000027265"/>
    </source>
</evidence>
<comment type="subcellular location">
    <subcellularLocation>
        <location evidence="1">Membrane</location>
        <topology evidence="1">Multi-pass membrane protein</topology>
    </subcellularLocation>
</comment>
<dbReference type="InterPro" id="IPR036259">
    <property type="entry name" value="MFS_trans_sf"/>
</dbReference>